<reference evidence="1 2" key="1">
    <citation type="submission" date="2019-02" db="EMBL/GenBank/DDBJ databases">
        <title>Deep-cultivation of Planctomycetes and their phenomic and genomic characterization uncovers novel biology.</title>
        <authorList>
            <person name="Wiegand S."/>
            <person name="Jogler M."/>
            <person name="Boedeker C."/>
            <person name="Pinto D."/>
            <person name="Vollmers J."/>
            <person name="Rivas-Marin E."/>
            <person name="Kohn T."/>
            <person name="Peeters S.H."/>
            <person name="Heuer A."/>
            <person name="Rast P."/>
            <person name="Oberbeckmann S."/>
            <person name="Bunk B."/>
            <person name="Jeske O."/>
            <person name="Meyerdierks A."/>
            <person name="Storesund J.E."/>
            <person name="Kallscheuer N."/>
            <person name="Luecker S."/>
            <person name="Lage O.M."/>
            <person name="Pohl T."/>
            <person name="Merkel B.J."/>
            <person name="Hornburger P."/>
            <person name="Mueller R.-W."/>
            <person name="Bruemmer F."/>
            <person name="Labrenz M."/>
            <person name="Spormann A.M."/>
            <person name="Op den Camp H."/>
            <person name="Overmann J."/>
            <person name="Amann R."/>
            <person name="Jetten M.S.M."/>
            <person name="Mascher T."/>
            <person name="Medema M.H."/>
            <person name="Devos D.P."/>
            <person name="Kaster A.-K."/>
            <person name="Ovreas L."/>
            <person name="Rohde M."/>
            <person name="Galperin M.Y."/>
            <person name="Jogler C."/>
        </authorList>
    </citation>
    <scope>NUCLEOTIDE SEQUENCE [LARGE SCALE GENOMIC DNA]</scope>
    <source>
        <strain evidence="1 2">Mal33</strain>
    </source>
</reference>
<accession>A0A518IUX6</accession>
<evidence type="ECO:0000313" key="2">
    <source>
        <dbReference type="Proteomes" id="UP000316770"/>
    </source>
</evidence>
<gene>
    <name evidence="1" type="ORF">Mal33_28970</name>
</gene>
<name>A0A518IUX6_9BACT</name>
<dbReference type="Proteomes" id="UP000316770">
    <property type="component" value="Chromosome"/>
</dbReference>
<organism evidence="1 2">
    <name type="scientific">Rosistilla oblonga</name>
    <dbReference type="NCBI Taxonomy" id="2527990"/>
    <lineage>
        <taxon>Bacteria</taxon>
        <taxon>Pseudomonadati</taxon>
        <taxon>Planctomycetota</taxon>
        <taxon>Planctomycetia</taxon>
        <taxon>Pirellulales</taxon>
        <taxon>Pirellulaceae</taxon>
        <taxon>Rosistilla</taxon>
    </lineage>
</organism>
<dbReference type="OrthoDB" id="270788at2"/>
<dbReference type="AlphaFoldDB" id="A0A518IUX6"/>
<protein>
    <submittedName>
        <fullName evidence="1">Uncharacterized protein</fullName>
    </submittedName>
</protein>
<dbReference type="EMBL" id="CP036318">
    <property type="protein sequence ID" value="QDV56896.1"/>
    <property type="molecule type" value="Genomic_DNA"/>
</dbReference>
<evidence type="ECO:0000313" key="1">
    <source>
        <dbReference type="EMBL" id="QDV56896.1"/>
    </source>
</evidence>
<dbReference type="RefSeq" id="WP_145123568.1">
    <property type="nucleotide sequence ID" value="NZ_CP036292.1"/>
</dbReference>
<keyword evidence="2" id="KW-1185">Reference proteome</keyword>
<sequence>MANVFRIARGGVGHTPRQATYRNLMSELPRDRIIGSRLIEIGHSAFSEPEFVQQGIGPATFRSHYLRLDTGIVLDLFVAELTISDVDTFPMPGETSGLRPSAVLGRRISAIWSDDTSSPLVAFDDGTYLRDANDGFYGNPLHAGHIADDYTPQERAEFIDYWALES</sequence>
<proteinExistence type="predicted"/>